<dbReference type="InterPro" id="IPR009935">
    <property type="entry name" value="DUF1467"/>
</dbReference>
<accession>A0ABS4ANG8</accession>
<evidence type="ECO:0000313" key="3">
    <source>
        <dbReference type="Proteomes" id="UP000680815"/>
    </source>
</evidence>
<evidence type="ECO:0000313" key="2">
    <source>
        <dbReference type="EMBL" id="MBP0462900.1"/>
    </source>
</evidence>
<keyword evidence="1" id="KW-1133">Transmembrane helix</keyword>
<keyword evidence="3" id="KW-1185">Reference proteome</keyword>
<sequence length="87" mass="9456">MTIFTGIIVYLLIWWTALFCVLPIGTRPDAEGDPAAGGWRGAPVAANLGWKVLGTTVLSAVLWLGVWLMVESEWLSFRTGILARPGQ</sequence>
<comment type="caution">
    <text evidence="2">The sequence shown here is derived from an EMBL/GenBank/DDBJ whole genome shotgun (WGS) entry which is preliminary data.</text>
</comment>
<proteinExistence type="predicted"/>
<dbReference type="Pfam" id="PF07330">
    <property type="entry name" value="DUF1467"/>
    <property type="match status" value="1"/>
</dbReference>
<protein>
    <submittedName>
        <fullName evidence="2">DUF1467 family protein</fullName>
    </submittedName>
</protein>
<gene>
    <name evidence="2" type="ORF">J5Y09_03165</name>
</gene>
<keyword evidence="1" id="KW-0472">Membrane</keyword>
<reference evidence="2 3" key="1">
    <citation type="submission" date="2021-03" db="EMBL/GenBank/DDBJ databases">
        <authorList>
            <person name="So Y."/>
        </authorList>
    </citation>
    <scope>NUCLEOTIDE SEQUENCE [LARGE SCALE GENOMIC DNA]</scope>
    <source>
        <strain evidence="2 3">PWR1</strain>
    </source>
</reference>
<organism evidence="2 3">
    <name type="scientific">Roseomonas nitratireducens</name>
    <dbReference type="NCBI Taxonomy" id="2820810"/>
    <lineage>
        <taxon>Bacteria</taxon>
        <taxon>Pseudomonadati</taxon>
        <taxon>Pseudomonadota</taxon>
        <taxon>Alphaproteobacteria</taxon>
        <taxon>Acetobacterales</taxon>
        <taxon>Roseomonadaceae</taxon>
        <taxon>Roseomonas</taxon>
    </lineage>
</organism>
<dbReference type="Proteomes" id="UP000680815">
    <property type="component" value="Unassembled WGS sequence"/>
</dbReference>
<feature type="transmembrane region" description="Helical" evidence="1">
    <location>
        <begin position="48"/>
        <end position="70"/>
    </location>
</feature>
<keyword evidence="1" id="KW-0812">Transmembrane</keyword>
<evidence type="ECO:0000256" key="1">
    <source>
        <dbReference type="SAM" id="Phobius"/>
    </source>
</evidence>
<name>A0ABS4ANG8_9PROT</name>
<feature type="transmembrane region" description="Helical" evidence="1">
    <location>
        <begin position="7"/>
        <end position="25"/>
    </location>
</feature>
<dbReference type="EMBL" id="JAGIYZ010000002">
    <property type="protein sequence ID" value="MBP0462900.1"/>
    <property type="molecule type" value="Genomic_DNA"/>
</dbReference>